<organism evidence="9 10">
    <name type="scientific">Fopius arisanus</name>
    <dbReference type="NCBI Taxonomy" id="64838"/>
    <lineage>
        <taxon>Eukaryota</taxon>
        <taxon>Metazoa</taxon>
        <taxon>Ecdysozoa</taxon>
        <taxon>Arthropoda</taxon>
        <taxon>Hexapoda</taxon>
        <taxon>Insecta</taxon>
        <taxon>Pterygota</taxon>
        <taxon>Neoptera</taxon>
        <taxon>Endopterygota</taxon>
        <taxon>Hymenoptera</taxon>
        <taxon>Apocrita</taxon>
        <taxon>Ichneumonoidea</taxon>
        <taxon>Braconidae</taxon>
        <taxon>Opiinae</taxon>
        <taxon>Fopius</taxon>
    </lineage>
</organism>
<evidence type="ECO:0000256" key="1">
    <source>
        <dbReference type="ARBA" id="ARBA00004141"/>
    </source>
</evidence>
<dbReference type="PROSITE" id="PS00888">
    <property type="entry name" value="CNMP_BINDING_1"/>
    <property type="match status" value="1"/>
</dbReference>
<dbReference type="GO" id="GO:0005249">
    <property type="term" value="F:voltage-gated potassium channel activity"/>
    <property type="evidence" value="ECO:0007669"/>
    <property type="project" value="TreeGrafter"/>
</dbReference>
<evidence type="ECO:0000256" key="4">
    <source>
        <dbReference type="ARBA" id="ARBA00022989"/>
    </source>
</evidence>
<feature type="domain" description="Cyclic nucleotide-binding" evidence="8">
    <location>
        <begin position="368"/>
        <end position="485"/>
    </location>
</feature>
<gene>
    <name evidence="10" type="primary">LOC105264049</name>
</gene>
<feature type="transmembrane region" description="Helical" evidence="7">
    <location>
        <begin position="81"/>
        <end position="101"/>
    </location>
</feature>
<dbReference type="SMART" id="SM00100">
    <property type="entry name" value="cNMP"/>
    <property type="match status" value="1"/>
</dbReference>
<dbReference type="Proteomes" id="UP000694866">
    <property type="component" value="Unplaced"/>
</dbReference>
<dbReference type="InterPro" id="IPR000595">
    <property type="entry name" value="cNMP-bd_dom"/>
</dbReference>
<proteinExistence type="predicted"/>
<evidence type="ECO:0000256" key="5">
    <source>
        <dbReference type="ARBA" id="ARBA00023065"/>
    </source>
</evidence>
<dbReference type="SUPFAM" id="SSF51206">
    <property type="entry name" value="cAMP-binding domain-like"/>
    <property type="match status" value="1"/>
</dbReference>
<dbReference type="GO" id="GO:0098855">
    <property type="term" value="C:HCN channel complex"/>
    <property type="evidence" value="ECO:0007669"/>
    <property type="project" value="TreeGrafter"/>
</dbReference>
<dbReference type="AlphaFoldDB" id="A0A9R1SXM2"/>
<evidence type="ECO:0000313" key="9">
    <source>
        <dbReference type="Proteomes" id="UP000694866"/>
    </source>
</evidence>
<dbReference type="InterPro" id="IPR005821">
    <property type="entry name" value="Ion_trans_dom"/>
</dbReference>
<evidence type="ECO:0000256" key="2">
    <source>
        <dbReference type="ARBA" id="ARBA00022448"/>
    </source>
</evidence>
<dbReference type="OrthoDB" id="2021138at2759"/>
<dbReference type="GO" id="GO:0003254">
    <property type="term" value="P:regulation of membrane depolarization"/>
    <property type="evidence" value="ECO:0007669"/>
    <property type="project" value="TreeGrafter"/>
</dbReference>
<keyword evidence="6 7" id="KW-0472">Membrane</keyword>
<dbReference type="GeneID" id="105264049"/>
<dbReference type="CDD" id="cd00038">
    <property type="entry name" value="CAP_ED"/>
    <property type="match status" value="1"/>
</dbReference>
<dbReference type="InterPro" id="IPR018488">
    <property type="entry name" value="cNMP-bd_CS"/>
</dbReference>
<name>A0A9R1SXM2_9HYME</name>
<evidence type="ECO:0000259" key="8">
    <source>
        <dbReference type="PROSITE" id="PS50042"/>
    </source>
</evidence>
<dbReference type="InterPro" id="IPR014710">
    <property type="entry name" value="RmlC-like_jellyroll"/>
</dbReference>
<keyword evidence="5" id="KW-0406">Ion transport</keyword>
<dbReference type="InterPro" id="IPR018490">
    <property type="entry name" value="cNMP-bd_dom_sf"/>
</dbReference>
<evidence type="ECO:0000313" key="10">
    <source>
        <dbReference type="RefSeq" id="XP_011298925.1"/>
    </source>
</evidence>
<dbReference type="Pfam" id="PF00027">
    <property type="entry name" value="cNMP_binding"/>
    <property type="match status" value="1"/>
</dbReference>
<dbReference type="KEGG" id="fas:105264049"/>
<dbReference type="GO" id="GO:0035725">
    <property type="term" value="P:sodium ion transmembrane transport"/>
    <property type="evidence" value="ECO:0007669"/>
    <property type="project" value="TreeGrafter"/>
</dbReference>
<feature type="transmembrane region" description="Helical" evidence="7">
    <location>
        <begin position="188"/>
        <end position="213"/>
    </location>
</feature>
<feature type="transmembrane region" description="Helical" evidence="7">
    <location>
        <begin position="266"/>
        <end position="290"/>
    </location>
</feature>
<dbReference type="PROSITE" id="PS50042">
    <property type="entry name" value="CNMP_BINDING_3"/>
    <property type="match status" value="1"/>
</dbReference>
<comment type="subcellular location">
    <subcellularLocation>
        <location evidence="1">Membrane</location>
        <topology evidence="1">Multi-pass membrane protein</topology>
    </subcellularLocation>
</comment>
<evidence type="ECO:0000256" key="7">
    <source>
        <dbReference type="SAM" id="Phobius"/>
    </source>
</evidence>
<dbReference type="Gene3D" id="2.60.120.10">
    <property type="entry name" value="Jelly Rolls"/>
    <property type="match status" value="1"/>
</dbReference>
<keyword evidence="9" id="KW-1185">Reference proteome</keyword>
<reference evidence="10" key="1">
    <citation type="submission" date="2025-08" db="UniProtKB">
        <authorList>
            <consortium name="RefSeq"/>
        </authorList>
    </citation>
    <scope>IDENTIFICATION</scope>
    <source>
        <strain evidence="10">USDA-PBARC FA_bdor</strain>
        <tissue evidence="10">Whole organism</tissue>
    </source>
</reference>
<protein>
    <submittedName>
        <fullName evidence="10">Potassium/sodium hyperpolarization-activated cyclic nucleotide-gated channel 1-like</fullName>
    </submittedName>
</protein>
<dbReference type="Gene3D" id="1.10.287.630">
    <property type="entry name" value="Helix hairpin bin"/>
    <property type="match status" value="1"/>
</dbReference>
<evidence type="ECO:0000256" key="3">
    <source>
        <dbReference type="ARBA" id="ARBA00022692"/>
    </source>
</evidence>
<dbReference type="PANTHER" id="PTHR45689">
    <property type="entry name" value="I[[H]] CHANNEL, ISOFORM E"/>
    <property type="match status" value="1"/>
</dbReference>
<dbReference type="RefSeq" id="XP_011298925.1">
    <property type="nucleotide sequence ID" value="XM_011300623.1"/>
</dbReference>
<keyword evidence="4 7" id="KW-1133">Transmembrane helix</keyword>
<accession>A0A9R1SXM2</accession>
<keyword evidence="3 7" id="KW-0812">Transmembrane</keyword>
<dbReference type="Pfam" id="PF00520">
    <property type="entry name" value="Ion_trans"/>
    <property type="match status" value="1"/>
</dbReference>
<dbReference type="SUPFAM" id="SSF81324">
    <property type="entry name" value="Voltage-gated potassium channels"/>
    <property type="match status" value="1"/>
</dbReference>
<dbReference type="InterPro" id="IPR051413">
    <property type="entry name" value="K/Na_HCN_channel"/>
</dbReference>
<dbReference type="PANTHER" id="PTHR45689:SF14">
    <property type="entry name" value="CYCLIC NUCLEOTIDE-GATED CATION CHANNEL SUBUNIT A-LIKE PROTEIN"/>
    <property type="match status" value="1"/>
</dbReference>
<dbReference type="Gene3D" id="1.10.287.70">
    <property type="match status" value="1"/>
</dbReference>
<feature type="transmembrane region" description="Helical" evidence="7">
    <location>
        <begin position="42"/>
        <end position="61"/>
    </location>
</feature>
<evidence type="ECO:0000256" key="6">
    <source>
        <dbReference type="ARBA" id="ARBA00023136"/>
    </source>
</evidence>
<keyword evidence="2" id="KW-0813">Transport</keyword>
<sequence length="495" mass="57446">MASPRNPRAVRYLRNQSAIIYECRRHTHDNKSIIHPFSIFRYWWDFLMLLNLVGSLLSIPHQASFDMSRSLTPSWTLIKNLSLTIDCIDILLNFSTGYFAWTRRTVEMRPKMIAKKYVLTGTFIPDFLGSLPTDLFFIPTWNSWIVARELSSLIHIFRIFSTRTYLKRVAEAYDVPPSLSSIFTFIPLFLISIHWLACISWIIPVACISLTAIEHPDESSSSWIFTHGLWNTDDQVKYTSSLMRAVTILTRSGFLSKEPLADEDQYIAMIIQILGTVTLCYVVSQVMLMFKGGNSSKLKYQATVAQLKQYMHHKQLEKNVQKRFLTYYKFRYQQHFFRESEILNTLSSQVKLEIGMYLCRKLVENVTFFNNLPVSLLTRIVAQLKSEIFLTNDVIVRAGQIGDCMYFIATGTVAIYTDSGREICHLEDGAHFGEIALVMADERRVANVIAVETCELYRLERADFIKTIHPYPMLWDRIKKIAMERHEKTMILDTH</sequence>